<feature type="transmembrane region" description="Helical" evidence="2">
    <location>
        <begin position="6"/>
        <end position="30"/>
    </location>
</feature>
<dbReference type="AlphaFoldDB" id="A0A9Q0S4C3"/>
<feature type="non-terminal residue" evidence="3">
    <location>
        <position position="106"/>
    </location>
</feature>
<evidence type="ECO:0000313" key="3">
    <source>
        <dbReference type="EMBL" id="KAJ6644399.1"/>
    </source>
</evidence>
<gene>
    <name evidence="3" type="ORF">Bhyg_09368</name>
</gene>
<keyword evidence="2" id="KW-0812">Transmembrane</keyword>
<feature type="compositionally biased region" description="Polar residues" evidence="1">
    <location>
        <begin position="49"/>
        <end position="59"/>
    </location>
</feature>
<protein>
    <submittedName>
        <fullName evidence="3">Uncharacterized protein</fullName>
    </submittedName>
</protein>
<evidence type="ECO:0000256" key="1">
    <source>
        <dbReference type="SAM" id="MobiDB-lite"/>
    </source>
</evidence>
<feature type="compositionally biased region" description="Low complexity" evidence="1">
    <location>
        <begin position="67"/>
        <end position="80"/>
    </location>
</feature>
<feature type="region of interest" description="Disordered" evidence="1">
    <location>
        <begin position="41"/>
        <end position="81"/>
    </location>
</feature>
<accession>A0A9Q0S4C3</accession>
<evidence type="ECO:0000256" key="2">
    <source>
        <dbReference type="SAM" id="Phobius"/>
    </source>
</evidence>
<evidence type="ECO:0000313" key="4">
    <source>
        <dbReference type="Proteomes" id="UP001151699"/>
    </source>
</evidence>
<name>A0A9Q0S4C3_9DIPT</name>
<dbReference type="EMBL" id="WJQU01000002">
    <property type="protein sequence ID" value="KAJ6644399.1"/>
    <property type="molecule type" value="Genomic_DNA"/>
</dbReference>
<organism evidence="3 4">
    <name type="scientific">Pseudolycoriella hygida</name>
    <dbReference type="NCBI Taxonomy" id="35572"/>
    <lineage>
        <taxon>Eukaryota</taxon>
        <taxon>Metazoa</taxon>
        <taxon>Ecdysozoa</taxon>
        <taxon>Arthropoda</taxon>
        <taxon>Hexapoda</taxon>
        <taxon>Insecta</taxon>
        <taxon>Pterygota</taxon>
        <taxon>Neoptera</taxon>
        <taxon>Endopterygota</taxon>
        <taxon>Diptera</taxon>
        <taxon>Nematocera</taxon>
        <taxon>Sciaroidea</taxon>
        <taxon>Sciaridae</taxon>
        <taxon>Pseudolycoriella</taxon>
    </lineage>
</organism>
<reference evidence="3" key="1">
    <citation type="submission" date="2022-07" db="EMBL/GenBank/DDBJ databases">
        <authorList>
            <person name="Trinca V."/>
            <person name="Uliana J.V.C."/>
            <person name="Torres T.T."/>
            <person name="Ward R.J."/>
            <person name="Monesi N."/>
        </authorList>
    </citation>
    <scope>NUCLEOTIDE SEQUENCE</scope>
    <source>
        <strain evidence="3">HSMRA1968</strain>
        <tissue evidence="3">Whole embryos</tissue>
    </source>
</reference>
<dbReference type="OrthoDB" id="8027789at2759"/>
<comment type="caution">
    <text evidence="3">The sequence shown here is derived from an EMBL/GenBank/DDBJ whole genome shotgun (WGS) entry which is preliminary data.</text>
</comment>
<proteinExistence type="predicted"/>
<keyword evidence="2" id="KW-1133">Transmembrane helix</keyword>
<keyword evidence="2" id="KW-0472">Membrane</keyword>
<dbReference type="Proteomes" id="UP001151699">
    <property type="component" value="Chromosome B"/>
</dbReference>
<keyword evidence="4" id="KW-1185">Reference proteome</keyword>
<sequence>MVSAVLIGCLATLGVIITILLLLAGGYLWWRHKRSQLQFIEPNEDEESSSGSMRLQQPTIEAPQDATPVKPVPQQQPQTPIGHTQVAANNINRKINGFLNLKTPLI</sequence>